<dbReference type="CDD" id="cd06558">
    <property type="entry name" value="crotonase-like"/>
    <property type="match status" value="1"/>
</dbReference>
<feature type="domain" description="Enoyl-CoA hydratase/isomerase" evidence="4">
    <location>
        <begin position="19"/>
        <end position="376"/>
    </location>
</feature>
<sequence length="385" mass="42367">MDALGVEEKPVLAQVENGVGRLTLNRPQALNALTTAMCRDMAQTLSQWATDERVRYVVLDHNGRAFCAGGDVRAAARSGRGDGEAARDFFRTEYRLNTLIKRFPKPFVALIDGVTMGGGVGISVHGSHRVSTENTLFAMPETGIGLFPDVGGGWFLPRMGAPAETCEAVFADEGAQNYSEIGTWLALTGERLKGADVRAAGISTHHVAASDLPALKAELLAGPERHPKSGNRFSESMARPNEFIDNILYRYDRPVGEPSYQEHLEAINRIFGKSRLADIAIALKLEDSDWAQHQGEVLATRSPFSMSVTLRHLREGRRLETFEQVMQMEFRIASRLCQSHDFLEGVRAVLDDKDHSPHWLPQSIGGVSAHSVEALFAPLSRELYD</sequence>
<dbReference type="Gene3D" id="3.90.226.10">
    <property type="entry name" value="2-enoyl-CoA Hydratase, Chain A, domain 1"/>
    <property type="match status" value="1"/>
</dbReference>
<dbReference type="EC" id="3.1.2.4" evidence="2"/>
<evidence type="ECO:0000313" key="6">
    <source>
        <dbReference type="Proteomes" id="UP000278756"/>
    </source>
</evidence>
<keyword evidence="3 5" id="KW-0378">Hydrolase</keyword>
<dbReference type="InterPro" id="IPR029045">
    <property type="entry name" value="ClpP/crotonase-like_dom_sf"/>
</dbReference>
<evidence type="ECO:0000259" key="4">
    <source>
        <dbReference type="Pfam" id="PF16113"/>
    </source>
</evidence>
<protein>
    <recommendedName>
        <fullName evidence="2">3-hydroxyisobutyryl-CoA hydrolase</fullName>
        <ecNumber evidence="2">3.1.2.4</ecNumber>
    </recommendedName>
</protein>
<evidence type="ECO:0000313" key="5">
    <source>
        <dbReference type="EMBL" id="BBF80844.1"/>
    </source>
</evidence>
<evidence type="ECO:0000256" key="2">
    <source>
        <dbReference type="ARBA" id="ARBA00011915"/>
    </source>
</evidence>
<dbReference type="PANTHER" id="PTHR43176">
    <property type="entry name" value="3-HYDROXYISOBUTYRYL-COA HYDROLASE-RELATED"/>
    <property type="match status" value="1"/>
</dbReference>
<organism evidence="5 6">
    <name type="scientific">Asticcacaulis excentricus</name>
    <dbReference type="NCBI Taxonomy" id="78587"/>
    <lineage>
        <taxon>Bacteria</taxon>
        <taxon>Pseudomonadati</taxon>
        <taxon>Pseudomonadota</taxon>
        <taxon>Alphaproteobacteria</taxon>
        <taxon>Caulobacterales</taxon>
        <taxon>Caulobacteraceae</taxon>
        <taxon>Asticcacaulis</taxon>
    </lineage>
</organism>
<dbReference type="SUPFAM" id="SSF52096">
    <property type="entry name" value="ClpP/crotonase"/>
    <property type="match status" value="1"/>
</dbReference>
<dbReference type="NCBIfam" id="NF004127">
    <property type="entry name" value="PRK05617.1"/>
    <property type="match status" value="1"/>
</dbReference>
<dbReference type="Proteomes" id="UP000278756">
    <property type="component" value="Chromosome 1"/>
</dbReference>
<dbReference type="OrthoDB" id="9790967at2"/>
<dbReference type="EMBL" id="AP018827">
    <property type="protein sequence ID" value="BBF80844.1"/>
    <property type="molecule type" value="Genomic_DNA"/>
</dbReference>
<evidence type="ECO:0000256" key="3">
    <source>
        <dbReference type="ARBA" id="ARBA00022801"/>
    </source>
</evidence>
<reference evidence="6" key="2">
    <citation type="journal article" date="2017" name="Plant Physiol. Biochem.">
        <title>Differential oxidative and antioxidative response of duckweed Lemna minor toward plant growth promoting/inhibiting bacteria.</title>
        <authorList>
            <person name="Ishizawa H."/>
            <person name="Kuroda M."/>
            <person name="Morikawa M."/>
            <person name="Ike M."/>
        </authorList>
    </citation>
    <scope>NUCLEOTIDE SEQUENCE [LARGE SCALE GENOMIC DNA]</scope>
    <source>
        <strain evidence="6">M6</strain>
    </source>
</reference>
<dbReference type="InterPro" id="IPR032259">
    <property type="entry name" value="HIBYL-CoA-H"/>
</dbReference>
<evidence type="ECO:0000256" key="1">
    <source>
        <dbReference type="ARBA" id="ARBA00001709"/>
    </source>
</evidence>
<accession>A0A3G9G738</accession>
<name>A0A3G9G738_9CAUL</name>
<dbReference type="PANTHER" id="PTHR43176:SF3">
    <property type="entry name" value="3-HYDROXYISOBUTYRYL-COA HYDROLASE, MITOCHONDRIAL"/>
    <property type="match status" value="1"/>
</dbReference>
<comment type="catalytic activity">
    <reaction evidence="1">
        <text>3-hydroxy-2-methylpropanoyl-CoA + H2O = 3-hydroxy-2-methylpropanoate + CoA + H(+)</text>
        <dbReference type="Rhea" id="RHEA:20888"/>
        <dbReference type="ChEBI" id="CHEBI:11805"/>
        <dbReference type="ChEBI" id="CHEBI:15377"/>
        <dbReference type="ChEBI" id="CHEBI:15378"/>
        <dbReference type="ChEBI" id="CHEBI:57287"/>
        <dbReference type="ChEBI" id="CHEBI:57340"/>
        <dbReference type="EC" id="3.1.2.4"/>
    </reaction>
</comment>
<gene>
    <name evidence="5" type="ORF">EM6_1430</name>
</gene>
<dbReference type="GO" id="GO:0003860">
    <property type="term" value="F:3-hydroxyisobutyryl-CoA hydrolase activity"/>
    <property type="evidence" value="ECO:0007669"/>
    <property type="project" value="UniProtKB-EC"/>
</dbReference>
<dbReference type="GO" id="GO:0006574">
    <property type="term" value="P:L-valine catabolic process"/>
    <property type="evidence" value="ECO:0007669"/>
    <property type="project" value="TreeGrafter"/>
</dbReference>
<proteinExistence type="predicted"/>
<dbReference type="Pfam" id="PF16113">
    <property type="entry name" value="ECH_2"/>
    <property type="match status" value="1"/>
</dbReference>
<dbReference type="InterPro" id="IPR045004">
    <property type="entry name" value="ECH_dom"/>
</dbReference>
<dbReference type="RefSeq" id="WP_126421465.1">
    <property type="nucleotide sequence ID" value="NZ_AP018827.1"/>
</dbReference>
<dbReference type="AlphaFoldDB" id="A0A3G9G738"/>
<reference evidence="6" key="1">
    <citation type="journal article" date="2017" name="Biotechnol. Biofuels">
        <title>Evaluation of environmental bacterial communities as a factor affecting the growth of duckweed Lemna minor.</title>
        <authorList>
            <person name="Ishizawa H."/>
            <person name="Kuroda M."/>
            <person name="Morikawa M."/>
            <person name="Ike M."/>
        </authorList>
    </citation>
    <scope>NUCLEOTIDE SEQUENCE [LARGE SCALE GENOMIC DNA]</scope>
    <source>
        <strain evidence="6">M6</strain>
    </source>
</reference>